<protein>
    <recommendedName>
        <fullName evidence="3">Adenylyl-sulfate kinase</fullName>
    </recommendedName>
</protein>
<evidence type="ECO:0000313" key="2">
    <source>
        <dbReference type="Proteomes" id="UP001302126"/>
    </source>
</evidence>
<dbReference type="SUPFAM" id="SSF52540">
    <property type="entry name" value="P-loop containing nucleoside triphosphate hydrolases"/>
    <property type="match status" value="1"/>
</dbReference>
<evidence type="ECO:0008006" key="3">
    <source>
        <dbReference type="Google" id="ProtNLM"/>
    </source>
</evidence>
<reference evidence="1" key="1">
    <citation type="journal article" date="2023" name="Mol. Phylogenet. Evol.">
        <title>Genome-scale phylogeny and comparative genomics of the fungal order Sordariales.</title>
        <authorList>
            <person name="Hensen N."/>
            <person name="Bonometti L."/>
            <person name="Westerberg I."/>
            <person name="Brannstrom I.O."/>
            <person name="Guillou S."/>
            <person name="Cros-Aarteil S."/>
            <person name="Calhoun S."/>
            <person name="Haridas S."/>
            <person name="Kuo A."/>
            <person name="Mondo S."/>
            <person name="Pangilinan J."/>
            <person name="Riley R."/>
            <person name="LaButti K."/>
            <person name="Andreopoulos B."/>
            <person name="Lipzen A."/>
            <person name="Chen C."/>
            <person name="Yan M."/>
            <person name="Daum C."/>
            <person name="Ng V."/>
            <person name="Clum A."/>
            <person name="Steindorff A."/>
            <person name="Ohm R.A."/>
            <person name="Martin F."/>
            <person name="Silar P."/>
            <person name="Natvig D.O."/>
            <person name="Lalanne C."/>
            <person name="Gautier V."/>
            <person name="Ament-Velasquez S.L."/>
            <person name="Kruys A."/>
            <person name="Hutchinson M.I."/>
            <person name="Powell A.J."/>
            <person name="Barry K."/>
            <person name="Miller A.N."/>
            <person name="Grigoriev I.V."/>
            <person name="Debuchy R."/>
            <person name="Gladieux P."/>
            <person name="Hiltunen Thoren M."/>
            <person name="Johannesson H."/>
        </authorList>
    </citation>
    <scope>NUCLEOTIDE SEQUENCE</scope>
    <source>
        <strain evidence="1">PSN309</strain>
    </source>
</reference>
<dbReference type="Proteomes" id="UP001302126">
    <property type="component" value="Unassembled WGS sequence"/>
</dbReference>
<comment type="caution">
    <text evidence="1">The sequence shown here is derived from an EMBL/GenBank/DDBJ whole genome shotgun (WGS) entry which is preliminary data.</text>
</comment>
<accession>A0AAN6WKK8</accession>
<proteinExistence type="predicted"/>
<sequence length="201" mass="22541">MSALKREVAPIIWMNGFPGTGKLTVAEKLAALCGPENATVLDNHKLIDPVEAKIPRSHPDYQKERQLYRQAVFEEHVCNAGTLSRLVIFTDFQSANELGSQVAKEYQDAASRAGRPFIPIYLICDPEENLKRVANSDRVNSRLGKLTDRGLLQKFMSRCDLFRFDVPDYLTVDTTTATPWETATEILVFLKLKKAVLGGKE</sequence>
<dbReference type="AlphaFoldDB" id="A0AAN6WKK8"/>
<name>A0AAN6WKK8_9PEZI</name>
<dbReference type="EMBL" id="MU864772">
    <property type="protein sequence ID" value="KAK4182082.1"/>
    <property type="molecule type" value="Genomic_DNA"/>
</dbReference>
<reference evidence="1" key="2">
    <citation type="submission" date="2023-05" db="EMBL/GenBank/DDBJ databases">
        <authorList>
            <consortium name="Lawrence Berkeley National Laboratory"/>
            <person name="Steindorff A."/>
            <person name="Hensen N."/>
            <person name="Bonometti L."/>
            <person name="Westerberg I."/>
            <person name="Brannstrom I.O."/>
            <person name="Guillou S."/>
            <person name="Cros-Aarteil S."/>
            <person name="Calhoun S."/>
            <person name="Haridas S."/>
            <person name="Kuo A."/>
            <person name="Mondo S."/>
            <person name="Pangilinan J."/>
            <person name="Riley R."/>
            <person name="Labutti K."/>
            <person name="Andreopoulos B."/>
            <person name="Lipzen A."/>
            <person name="Chen C."/>
            <person name="Yanf M."/>
            <person name="Daum C."/>
            <person name="Ng V."/>
            <person name="Clum A."/>
            <person name="Ohm R."/>
            <person name="Martin F."/>
            <person name="Silar P."/>
            <person name="Natvig D."/>
            <person name="Lalanne C."/>
            <person name="Gautier V."/>
            <person name="Ament-Velasquez S.L."/>
            <person name="Kruys A."/>
            <person name="Hutchinson M.I."/>
            <person name="Powell A.J."/>
            <person name="Barry K."/>
            <person name="Miller A.N."/>
            <person name="Grigoriev I.V."/>
            <person name="Debuchy R."/>
            <person name="Gladieux P."/>
            <person name="Thoren M.H."/>
            <person name="Johannesson H."/>
        </authorList>
    </citation>
    <scope>NUCLEOTIDE SEQUENCE</scope>
    <source>
        <strain evidence="1">PSN309</strain>
    </source>
</reference>
<dbReference type="InterPro" id="IPR027417">
    <property type="entry name" value="P-loop_NTPase"/>
</dbReference>
<dbReference type="Gene3D" id="3.40.50.300">
    <property type="entry name" value="P-loop containing nucleotide triphosphate hydrolases"/>
    <property type="match status" value="1"/>
</dbReference>
<gene>
    <name evidence="1" type="ORF">QBC35DRAFT_396683</name>
</gene>
<evidence type="ECO:0000313" key="1">
    <source>
        <dbReference type="EMBL" id="KAK4182082.1"/>
    </source>
</evidence>
<organism evidence="1 2">
    <name type="scientific">Podospora australis</name>
    <dbReference type="NCBI Taxonomy" id="1536484"/>
    <lineage>
        <taxon>Eukaryota</taxon>
        <taxon>Fungi</taxon>
        <taxon>Dikarya</taxon>
        <taxon>Ascomycota</taxon>
        <taxon>Pezizomycotina</taxon>
        <taxon>Sordariomycetes</taxon>
        <taxon>Sordariomycetidae</taxon>
        <taxon>Sordariales</taxon>
        <taxon>Podosporaceae</taxon>
        <taxon>Podospora</taxon>
    </lineage>
</organism>
<keyword evidence="2" id="KW-1185">Reference proteome</keyword>